<keyword evidence="5" id="KW-0175">Coiled coil</keyword>
<dbReference type="GO" id="GO:0080019">
    <property type="term" value="F:alcohol-forming very long-chain fatty acyl-CoA reductase activity"/>
    <property type="evidence" value="ECO:0007669"/>
    <property type="project" value="InterPro"/>
</dbReference>
<dbReference type="SUPFAM" id="SSF51735">
    <property type="entry name" value="NAD(P)-binding Rossmann-fold domains"/>
    <property type="match status" value="1"/>
</dbReference>
<feature type="domain" description="BAR" evidence="6">
    <location>
        <begin position="437"/>
        <end position="661"/>
    </location>
</feature>
<keyword evidence="8" id="KW-1185">Reference proteome</keyword>
<dbReference type="EMBL" id="QBLH01002000">
    <property type="protein sequence ID" value="TGZ50247.1"/>
    <property type="molecule type" value="Genomic_DNA"/>
</dbReference>
<evidence type="ECO:0000256" key="2">
    <source>
        <dbReference type="ARBA" id="ARBA00022516"/>
    </source>
</evidence>
<evidence type="ECO:0000256" key="3">
    <source>
        <dbReference type="ARBA" id="ARBA00023098"/>
    </source>
</evidence>
<name>A0A4S2KQJ7_9HYME</name>
<dbReference type="PROSITE" id="PS51021">
    <property type="entry name" value="BAR"/>
    <property type="match status" value="1"/>
</dbReference>
<dbReference type="Pfam" id="PF03114">
    <property type="entry name" value="BAR"/>
    <property type="match status" value="1"/>
</dbReference>
<evidence type="ECO:0000259" key="6">
    <source>
        <dbReference type="PROSITE" id="PS51021"/>
    </source>
</evidence>
<comment type="caution">
    <text evidence="7">The sequence shown here is derived from an EMBL/GenBank/DDBJ whole genome shotgun (WGS) entry which is preliminary data.</text>
</comment>
<organism evidence="7 8">
    <name type="scientific">Temnothorax longispinosus</name>
    <dbReference type="NCBI Taxonomy" id="300112"/>
    <lineage>
        <taxon>Eukaryota</taxon>
        <taxon>Metazoa</taxon>
        <taxon>Ecdysozoa</taxon>
        <taxon>Arthropoda</taxon>
        <taxon>Hexapoda</taxon>
        <taxon>Insecta</taxon>
        <taxon>Pterygota</taxon>
        <taxon>Neoptera</taxon>
        <taxon>Endopterygota</taxon>
        <taxon>Hymenoptera</taxon>
        <taxon>Apocrita</taxon>
        <taxon>Aculeata</taxon>
        <taxon>Formicoidea</taxon>
        <taxon>Formicidae</taxon>
        <taxon>Myrmicinae</taxon>
        <taxon>Temnothorax</taxon>
    </lineage>
</organism>
<evidence type="ECO:0000256" key="1">
    <source>
        <dbReference type="ARBA" id="ARBA00005928"/>
    </source>
</evidence>
<dbReference type="Pfam" id="PF03015">
    <property type="entry name" value="Sterile"/>
    <property type="match status" value="1"/>
</dbReference>
<protein>
    <recommendedName>
        <fullName evidence="4">Fatty acyl-CoA reductase</fullName>
        <ecNumber evidence="4">1.2.1.84</ecNumber>
    </recommendedName>
</protein>
<accession>A0A4S2KQJ7</accession>
<keyword evidence="4" id="KW-0521">NADP</keyword>
<dbReference type="InterPro" id="IPR027267">
    <property type="entry name" value="AH/BAR_dom_sf"/>
</dbReference>
<dbReference type="InterPro" id="IPR013120">
    <property type="entry name" value="FAR_NAD-bd"/>
</dbReference>
<dbReference type="Gene3D" id="1.20.1270.60">
    <property type="entry name" value="Arfaptin homology (AH) domain/BAR domain"/>
    <property type="match status" value="1"/>
</dbReference>
<dbReference type="Gene3D" id="3.40.50.720">
    <property type="entry name" value="NAD(P)-binding Rossmann-like Domain"/>
    <property type="match status" value="1"/>
</dbReference>
<reference evidence="7 8" key="1">
    <citation type="journal article" date="2019" name="Philos. Trans. R. Soc. Lond., B, Biol. Sci.">
        <title>Ant behaviour and brain gene expression of defending hosts depend on the ecological success of the intruding social parasite.</title>
        <authorList>
            <person name="Kaur R."/>
            <person name="Stoldt M."/>
            <person name="Jongepier E."/>
            <person name="Feldmeyer B."/>
            <person name="Menzel F."/>
            <person name="Bornberg-Bauer E."/>
            <person name="Foitzik S."/>
        </authorList>
    </citation>
    <scope>NUCLEOTIDE SEQUENCE [LARGE SCALE GENOMIC DNA]</scope>
    <source>
        <tissue evidence="7">Whole body</tissue>
    </source>
</reference>
<dbReference type="InterPro" id="IPR036291">
    <property type="entry name" value="NAD(P)-bd_dom_sf"/>
</dbReference>
<comment type="function">
    <text evidence="4">Catalyzes the reduction of fatty acyl-CoA to fatty alcohols.</text>
</comment>
<gene>
    <name evidence="7" type="ORF">DBV15_02112</name>
</gene>
<sequence>MGIEARRTPIQTFYAGLAIFITGGTGFVGKILTEKLLRSCPDISTIYLLIRSKKDKSPESRLDEMFEKPLFDRVKNEVPNFRKKIVPIIGNLDTENFGLSENDKNILINQVSIIFHMAANVRFIENIKTSTIININATATILKLAKLMPNLKIIYRLARISSQWPNTYTFTKAIAEGLLRDESGNLPVGIFRPAIVLSSAEEPLVGWIDNMYGPQGVTVSWALGFTRFLSCNPDVKANIVPVDFTVNALIASAWNVYNQFRRGKNTLIYNFVSPVDGPTWNEYRNAFVDTNKTYPLYNAKYFPFMIYVQHKILYRICVWLGHFLPALIIDAISICINRSPRMWKLCKKVDKFSNAIEPFCTNEWSFSTDNVQAMWSRLSKKDQKLFQFNMVGFDWTKYLFDHYMGMRLYLLNEDDSTLEISRISRNPLKKNYLTQRPTSASPLLSYTEDKELDVVVQKLIYVESAIRKLTKEMKKYIGALTNLDRADQRLSTNLINCGLAQNNDECRKIVEEYYSVATQVGKNVQEISSLCHKTFIEPLKKFRNEFITIAAAIAKREELVATWKYVYNRVKKLQEKKDRTASHIAKLERERRAEEAAAKELKTIHAQLLTELPTFLGKRLEYINPSIHAVITIQLNYYGHATQLYTQLMPIQCSSEFTSSMIPEEEHQRIINTELNRLRALTIVKDH</sequence>
<evidence type="ECO:0000313" key="7">
    <source>
        <dbReference type="EMBL" id="TGZ50247.1"/>
    </source>
</evidence>
<dbReference type="CDD" id="cd09071">
    <property type="entry name" value="FAR_C"/>
    <property type="match status" value="1"/>
</dbReference>
<dbReference type="InterPro" id="IPR004148">
    <property type="entry name" value="BAR_dom"/>
</dbReference>
<feature type="transmembrane region" description="Helical" evidence="4">
    <location>
        <begin position="12"/>
        <end position="32"/>
    </location>
</feature>
<dbReference type="InterPro" id="IPR026055">
    <property type="entry name" value="FAR"/>
</dbReference>
<dbReference type="Pfam" id="PF07993">
    <property type="entry name" value="NAD_binding_4"/>
    <property type="match status" value="2"/>
</dbReference>
<evidence type="ECO:0000313" key="8">
    <source>
        <dbReference type="Proteomes" id="UP000310200"/>
    </source>
</evidence>
<keyword evidence="4" id="KW-0472">Membrane</keyword>
<dbReference type="PANTHER" id="PTHR11011">
    <property type="entry name" value="MALE STERILITY PROTEIN 2-RELATED"/>
    <property type="match status" value="1"/>
</dbReference>
<dbReference type="SMART" id="SM00721">
    <property type="entry name" value="BAR"/>
    <property type="match status" value="1"/>
</dbReference>
<keyword evidence="2 4" id="KW-0444">Lipid biosynthesis</keyword>
<evidence type="ECO:0000256" key="4">
    <source>
        <dbReference type="RuleBase" id="RU363097"/>
    </source>
</evidence>
<dbReference type="CDD" id="cd05236">
    <property type="entry name" value="FAR-N_SDR_e"/>
    <property type="match status" value="1"/>
</dbReference>
<dbReference type="GO" id="GO:0005777">
    <property type="term" value="C:peroxisome"/>
    <property type="evidence" value="ECO:0007669"/>
    <property type="project" value="TreeGrafter"/>
</dbReference>
<keyword evidence="4" id="KW-0560">Oxidoreductase</keyword>
<dbReference type="GO" id="GO:0102965">
    <property type="term" value="F:alcohol-forming long-chain fatty acyl-CoA reductase activity"/>
    <property type="evidence" value="ECO:0007669"/>
    <property type="project" value="UniProtKB-EC"/>
</dbReference>
<dbReference type="Proteomes" id="UP000310200">
    <property type="component" value="Unassembled WGS sequence"/>
</dbReference>
<dbReference type="EC" id="1.2.1.84" evidence="4"/>
<keyword evidence="3 4" id="KW-0443">Lipid metabolism</keyword>
<dbReference type="InterPro" id="IPR033640">
    <property type="entry name" value="FAR_C"/>
</dbReference>
<feature type="coiled-coil region" evidence="5">
    <location>
        <begin position="570"/>
        <end position="604"/>
    </location>
</feature>
<keyword evidence="4" id="KW-0812">Transmembrane</keyword>
<dbReference type="PANTHER" id="PTHR11011:SF60">
    <property type="entry name" value="FATTY ACYL-COA REDUCTASE-RELATED"/>
    <property type="match status" value="1"/>
</dbReference>
<keyword evidence="4" id="KW-1133">Transmembrane helix</keyword>
<evidence type="ECO:0000256" key="5">
    <source>
        <dbReference type="SAM" id="Coils"/>
    </source>
</evidence>
<comment type="similarity">
    <text evidence="1 4">Belongs to the fatty acyl-CoA reductase family.</text>
</comment>
<dbReference type="GO" id="GO:0035336">
    <property type="term" value="P:long-chain fatty-acyl-CoA metabolic process"/>
    <property type="evidence" value="ECO:0007669"/>
    <property type="project" value="TreeGrafter"/>
</dbReference>
<proteinExistence type="inferred from homology"/>
<comment type="catalytic activity">
    <reaction evidence="4">
        <text>a long-chain fatty acyl-CoA + 2 NADPH + 2 H(+) = a long-chain primary fatty alcohol + 2 NADP(+) + CoA</text>
        <dbReference type="Rhea" id="RHEA:52716"/>
        <dbReference type="ChEBI" id="CHEBI:15378"/>
        <dbReference type="ChEBI" id="CHEBI:57287"/>
        <dbReference type="ChEBI" id="CHEBI:57783"/>
        <dbReference type="ChEBI" id="CHEBI:58349"/>
        <dbReference type="ChEBI" id="CHEBI:77396"/>
        <dbReference type="ChEBI" id="CHEBI:83139"/>
        <dbReference type="EC" id="1.2.1.84"/>
    </reaction>
</comment>
<dbReference type="SUPFAM" id="SSF103657">
    <property type="entry name" value="BAR/IMD domain-like"/>
    <property type="match status" value="1"/>
</dbReference>
<dbReference type="AlphaFoldDB" id="A0A4S2KQJ7"/>